<dbReference type="Proteomes" id="UP001281614">
    <property type="component" value="Unassembled WGS sequence"/>
</dbReference>
<accession>A0AAD9YDZ6</accession>
<sequence>MTDYRPEDRDSLPPVGFIAVQCFFYRPAGDAFNENTWAFPVIRELAEGSREDQLVTKVAYDDAFIDNFVAAGKKLAERGAVGILTTCGFLAMAQPFHLLLNPDPQHPRLATAIKKIGVITYNARELVSLHFERLGISKEHAARCHVAGAPDGGSLRLLVTGKGPYNFDDIEKEMVAAAKELMDEHPDIGAFVLECTQMPPFGESVQRVTGLPTYDVYTMGTWFYSGLVRRRPRGWGDFESQRTGPLVERNIM</sequence>
<evidence type="ECO:0008006" key="3">
    <source>
        <dbReference type="Google" id="ProtNLM"/>
    </source>
</evidence>
<gene>
    <name evidence="1" type="ORF">CKAH01_05764</name>
</gene>
<evidence type="ECO:0000313" key="1">
    <source>
        <dbReference type="EMBL" id="KAK2757507.1"/>
    </source>
</evidence>
<evidence type="ECO:0000313" key="2">
    <source>
        <dbReference type="Proteomes" id="UP001281614"/>
    </source>
</evidence>
<keyword evidence="2" id="KW-1185">Reference proteome</keyword>
<protein>
    <recommendedName>
        <fullName evidence="3">Hydantoin racemase</fullName>
    </recommendedName>
</protein>
<comment type="caution">
    <text evidence="1">The sequence shown here is derived from an EMBL/GenBank/DDBJ whole genome shotgun (WGS) entry which is preliminary data.</text>
</comment>
<name>A0AAD9YDZ6_COLKA</name>
<reference evidence="1" key="1">
    <citation type="submission" date="2023-02" db="EMBL/GenBank/DDBJ databases">
        <title>Colletotrichum kahawae CIFC_Que2 genome sequencing and assembly.</title>
        <authorList>
            <person name="Baroncelli R."/>
        </authorList>
    </citation>
    <scope>NUCLEOTIDE SEQUENCE</scope>
    <source>
        <strain evidence="1">CIFC_Que2</strain>
    </source>
</reference>
<proteinExistence type="predicted"/>
<dbReference type="AlphaFoldDB" id="A0AAD9YDZ6"/>
<organism evidence="1 2">
    <name type="scientific">Colletotrichum kahawae</name>
    <name type="common">Coffee berry disease fungus</name>
    <dbReference type="NCBI Taxonomy" id="34407"/>
    <lineage>
        <taxon>Eukaryota</taxon>
        <taxon>Fungi</taxon>
        <taxon>Dikarya</taxon>
        <taxon>Ascomycota</taxon>
        <taxon>Pezizomycotina</taxon>
        <taxon>Sordariomycetes</taxon>
        <taxon>Hypocreomycetidae</taxon>
        <taxon>Glomerellales</taxon>
        <taxon>Glomerellaceae</taxon>
        <taxon>Colletotrichum</taxon>
        <taxon>Colletotrichum gloeosporioides species complex</taxon>
    </lineage>
</organism>
<dbReference type="EMBL" id="VYYT01000200">
    <property type="protein sequence ID" value="KAK2757507.1"/>
    <property type="molecule type" value="Genomic_DNA"/>
</dbReference>